<proteinExistence type="predicted"/>
<accession>A0AAP0NC56</accession>
<dbReference type="Proteomes" id="UP001415857">
    <property type="component" value="Unassembled WGS sequence"/>
</dbReference>
<sequence length="64" mass="7334">MDIAKAIIDYISQLTTETLVVGSASRNGFFKELHRWKLEEEQKLEDARLAEEAALVLAEKEKEK</sequence>
<comment type="caution">
    <text evidence="1">The sequence shown here is derived from an EMBL/GenBank/DDBJ whole genome shotgun (WGS) entry which is preliminary data.</text>
</comment>
<name>A0AAP0NC56_LIQFO</name>
<protein>
    <submittedName>
        <fullName evidence="1">Uncharacterized protein</fullName>
    </submittedName>
</protein>
<evidence type="ECO:0000313" key="2">
    <source>
        <dbReference type="Proteomes" id="UP001415857"/>
    </source>
</evidence>
<evidence type="ECO:0000313" key="1">
    <source>
        <dbReference type="EMBL" id="KAK9269497.1"/>
    </source>
</evidence>
<gene>
    <name evidence="1" type="ORF">L1049_001272</name>
</gene>
<organism evidence="1 2">
    <name type="scientific">Liquidambar formosana</name>
    <name type="common">Formosan gum</name>
    <dbReference type="NCBI Taxonomy" id="63359"/>
    <lineage>
        <taxon>Eukaryota</taxon>
        <taxon>Viridiplantae</taxon>
        <taxon>Streptophyta</taxon>
        <taxon>Embryophyta</taxon>
        <taxon>Tracheophyta</taxon>
        <taxon>Spermatophyta</taxon>
        <taxon>Magnoliopsida</taxon>
        <taxon>eudicotyledons</taxon>
        <taxon>Gunneridae</taxon>
        <taxon>Pentapetalae</taxon>
        <taxon>Saxifragales</taxon>
        <taxon>Altingiaceae</taxon>
        <taxon>Liquidambar</taxon>
    </lineage>
</organism>
<dbReference type="AlphaFoldDB" id="A0AAP0NC56"/>
<dbReference type="EMBL" id="JBBPBK010000015">
    <property type="protein sequence ID" value="KAK9269497.1"/>
    <property type="molecule type" value="Genomic_DNA"/>
</dbReference>
<keyword evidence="2" id="KW-1185">Reference proteome</keyword>
<reference evidence="1 2" key="1">
    <citation type="journal article" date="2024" name="Plant J.">
        <title>Genome sequences and population genomics reveal climatic adaptation and genomic divergence between two closely related sweetgum species.</title>
        <authorList>
            <person name="Xu W.Q."/>
            <person name="Ren C.Q."/>
            <person name="Zhang X.Y."/>
            <person name="Comes H.P."/>
            <person name="Liu X.H."/>
            <person name="Li Y.G."/>
            <person name="Kettle C.J."/>
            <person name="Jalonen R."/>
            <person name="Gaisberger H."/>
            <person name="Ma Y.Z."/>
            <person name="Qiu Y.X."/>
        </authorList>
    </citation>
    <scope>NUCLEOTIDE SEQUENCE [LARGE SCALE GENOMIC DNA]</scope>
    <source>
        <strain evidence="1">Hangzhou</strain>
    </source>
</reference>